<dbReference type="PANTHER" id="PTHR11941">
    <property type="entry name" value="ENOYL-COA HYDRATASE-RELATED"/>
    <property type="match status" value="1"/>
</dbReference>
<dbReference type="AlphaFoldDB" id="A0A370NLX2"/>
<comment type="similarity">
    <text evidence="1">Belongs to the enoyl-CoA hydratase/isomerase family.</text>
</comment>
<dbReference type="Pfam" id="PF00378">
    <property type="entry name" value="ECH_1"/>
    <property type="match status" value="1"/>
</dbReference>
<dbReference type="PANTHER" id="PTHR11941:SF54">
    <property type="entry name" value="ENOYL-COA HYDRATASE, MITOCHONDRIAL"/>
    <property type="match status" value="1"/>
</dbReference>
<dbReference type="RefSeq" id="WP_115215000.1">
    <property type="nucleotide sequence ID" value="NZ_QKWJ01000059.1"/>
</dbReference>
<evidence type="ECO:0000313" key="3">
    <source>
        <dbReference type="EMBL" id="RDK06594.1"/>
    </source>
</evidence>
<accession>A0A370NLX2</accession>
<comment type="caution">
    <text evidence="3">The sequence shown here is derived from an EMBL/GenBank/DDBJ whole genome shotgun (WGS) entry which is preliminary data.</text>
</comment>
<dbReference type="InterPro" id="IPR029045">
    <property type="entry name" value="ClpP/crotonase-like_dom_sf"/>
</dbReference>
<name>A0A370NLX2_9BURK</name>
<dbReference type="CDD" id="cd06558">
    <property type="entry name" value="crotonase-like"/>
    <property type="match status" value="1"/>
</dbReference>
<proteinExistence type="inferred from homology"/>
<sequence>MSEAVLYEQDGGVVTLTLNDPATRNALSPDIIDTLLAHVERINADLSVGCVILTGAGKAFCSGGNVKKIGERAAGLPIPAEVRLGYRHGVQRLPMALHGLEAPLIAAVNGPAIGVGCDLAAMCDIRLAGASARFAESFLRVGLVSGDGGAWFLPRVVGLSKAYEMTFTGDFVDAGQALTMGLVSQVVEDEALLDAVRALAHRIAAQPPHALRLSKRLIRDSQRVDLAASLEMAASMQALAQHTEDHREAMAALAEKRAPQYSGR</sequence>
<dbReference type="EMBL" id="QKWJ01000059">
    <property type="protein sequence ID" value="RDK06594.1"/>
    <property type="molecule type" value="Genomic_DNA"/>
</dbReference>
<dbReference type="InterPro" id="IPR014748">
    <property type="entry name" value="Enoyl-CoA_hydra_C"/>
</dbReference>
<dbReference type="InterPro" id="IPR001753">
    <property type="entry name" value="Enoyl-CoA_hydra/iso"/>
</dbReference>
<evidence type="ECO:0000256" key="1">
    <source>
        <dbReference type="ARBA" id="ARBA00005254"/>
    </source>
</evidence>
<evidence type="ECO:0000256" key="2">
    <source>
        <dbReference type="ARBA" id="ARBA00023239"/>
    </source>
</evidence>
<dbReference type="Gene3D" id="1.10.12.10">
    <property type="entry name" value="Lyase 2-enoyl-coa Hydratase, Chain A, domain 2"/>
    <property type="match status" value="1"/>
</dbReference>
<gene>
    <name evidence="3" type="ORF">DN412_30630</name>
</gene>
<reference evidence="4" key="1">
    <citation type="submission" date="2018-06" db="EMBL/GenBank/DDBJ databases">
        <authorList>
            <person name="Feng T."/>
            <person name="Jeon C.O."/>
        </authorList>
    </citation>
    <scope>NUCLEOTIDE SEQUENCE [LARGE SCALE GENOMIC DNA]</scope>
    <source>
        <strain evidence="4">S23</strain>
    </source>
</reference>
<dbReference type="Proteomes" id="UP000255165">
    <property type="component" value="Unassembled WGS sequence"/>
</dbReference>
<keyword evidence="4" id="KW-1185">Reference proteome</keyword>
<dbReference type="SUPFAM" id="SSF52096">
    <property type="entry name" value="ClpP/crotonase"/>
    <property type="match status" value="1"/>
</dbReference>
<dbReference type="GO" id="GO:0004300">
    <property type="term" value="F:enoyl-CoA hydratase activity"/>
    <property type="evidence" value="ECO:0007669"/>
    <property type="project" value="UniProtKB-EC"/>
</dbReference>
<evidence type="ECO:0000313" key="4">
    <source>
        <dbReference type="Proteomes" id="UP000255165"/>
    </source>
</evidence>
<organism evidence="3 4">
    <name type="scientific">Cupriavidus lacunae</name>
    <dbReference type="NCBI Taxonomy" id="2666307"/>
    <lineage>
        <taxon>Bacteria</taxon>
        <taxon>Pseudomonadati</taxon>
        <taxon>Pseudomonadota</taxon>
        <taxon>Betaproteobacteria</taxon>
        <taxon>Burkholderiales</taxon>
        <taxon>Burkholderiaceae</taxon>
        <taxon>Cupriavidus</taxon>
    </lineage>
</organism>
<dbReference type="GO" id="GO:0006635">
    <property type="term" value="P:fatty acid beta-oxidation"/>
    <property type="evidence" value="ECO:0007669"/>
    <property type="project" value="TreeGrafter"/>
</dbReference>
<dbReference type="EC" id="4.2.1.17" evidence="3"/>
<protein>
    <submittedName>
        <fullName evidence="3">Enoyl-CoA hydratase</fullName>
        <ecNumber evidence="3">4.2.1.17</ecNumber>
    </submittedName>
</protein>
<dbReference type="NCBIfam" id="NF006699">
    <property type="entry name" value="PRK09245.1"/>
    <property type="match status" value="1"/>
</dbReference>
<keyword evidence="2 3" id="KW-0456">Lyase</keyword>
<dbReference type="Gene3D" id="3.90.226.10">
    <property type="entry name" value="2-enoyl-CoA Hydratase, Chain A, domain 1"/>
    <property type="match status" value="1"/>
</dbReference>